<keyword evidence="3" id="KW-1185">Reference proteome</keyword>
<dbReference type="PIRSF" id="PIRSF026802">
    <property type="entry name" value="UCP026802"/>
    <property type="match status" value="1"/>
</dbReference>
<evidence type="ECO:0000313" key="2">
    <source>
        <dbReference type="EMBL" id="MFD1585910.1"/>
    </source>
</evidence>
<accession>A0ABD6C8Y7</accession>
<keyword evidence="1" id="KW-0145">Chemotaxis</keyword>
<dbReference type="Proteomes" id="UP001597119">
    <property type="component" value="Unassembled WGS sequence"/>
</dbReference>
<reference evidence="2 3" key="1">
    <citation type="journal article" date="2019" name="Int. J. Syst. Evol. Microbiol.">
        <title>The Global Catalogue of Microorganisms (GCM) 10K type strain sequencing project: providing services to taxonomists for standard genome sequencing and annotation.</title>
        <authorList>
            <consortium name="The Broad Institute Genomics Platform"/>
            <consortium name="The Broad Institute Genome Sequencing Center for Infectious Disease"/>
            <person name="Wu L."/>
            <person name="Ma J."/>
        </authorList>
    </citation>
    <scope>NUCLEOTIDE SEQUENCE [LARGE SCALE GENOMIC DNA]</scope>
    <source>
        <strain evidence="2 3">CGMCC 1.12125</strain>
    </source>
</reference>
<name>A0ABD6C8Y7_9EURY</name>
<dbReference type="Pfam" id="PF04283">
    <property type="entry name" value="CheF-arch"/>
    <property type="match status" value="1"/>
</dbReference>
<gene>
    <name evidence="2" type="ORF">ACFR9U_02870</name>
</gene>
<dbReference type="PANTHER" id="PTHR42201">
    <property type="entry name" value="TAXIS PROTEIN"/>
    <property type="match status" value="1"/>
</dbReference>
<sequence>MSDGEQKLLDTQGDYLYAVKDGQVNDGASWRSCRLVLTNKRLVLATSGNKQTVPIAKVEIEEDPPDIDATEYMADITAVSVGGNVIFLSVPDGTLDVEVCRAILHDEVILVKHPAVKGGVVQEADWEKAQFRYVDDTIKMALSDGRLSIDVDNVGNIDTTEKTVRDKSRLVVSVEHTEDDLSVETYLTGTNAHTNALDSLFSTAVEKNEASVEQLDEQESQVLMALYSGVSPFEMSEFVGIPVDEVEDAYQHLLEIGAVDEVRVRTEVELNARGRNMASDAMSDQ</sequence>
<dbReference type="RefSeq" id="WP_247376888.1">
    <property type="nucleotide sequence ID" value="NZ_JALLGV010000003.1"/>
</dbReference>
<evidence type="ECO:0000256" key="1">
    <source>
        <dbReference type="PIRNR" id="PIRNR026802"/>
    </source>
</evidence>
<dbReference type="GO" id="GO:0006935">
    <property type="term" value="P:chemotaxis"/>
    <property type="evidence" value="ECO:0007669"/>
    <property type="project" value="UniProtKB-UniRule"/>
</dbReference>
<proteinExistence type="predicted"/>
<protein>
    <recommendedName>
        <fullName evidence="1">Taxis protein CheF</fullName>
    </recommendedName>
</protein>
<evidence type="ECO:0000313" key="3">
    <source>
        <dbReference type="Proteomes" id="UP001597119"/>
    </source>
</evidence>
<organism evidence="2 3">
    <name type="scientific">Halorientalis brevis</name>
    <dbReference type="NCBI Taxonomy" id="1126241"/>
    <lineage>
        <taxon>Archaea</taxon>
        <taxon>Methanobacteriati</taxon>
        <taxon>Methanobacteriota</taxon>
        <taxon>Stenosarchaea group</taxon>
        <taxon>Halobacteria</taxon>
        <taxon>Halobacteriales</taxon>
        <taxon>Haloarculaceae</taxon>
        <taxon>Halorientalis</taxon>
    </lineage>
</organism>
<dbReference type="AlphaFoldDB" id="A0ABD6C8Y7"/>
<dbReference type="InterPro" id="IPR007381">
    <property type="entry name" value="CheF1/F2"/>
</dbReference>
<dbReference type="PANTHER" id="PTHR42201:SF1">
    <property type="entry name" value="TAXIS PROTEIN"/>
    <property type="match status" value="1"/>
</dbReference>
<comment type="caution">
    <text evidence="2">The sequence shown here is derived from an EMBL/GenBank/DDBJ whole genome shotgun (WGS) entry which is preliminary data.</text>
</comment>
<comment type="subunit">
    <text evidence="1">Interacts with chemotaxis (Che) proteins as well as flagella accessory (Fla) proteins.</text>
</comment>
<dbReference type="EMBL" id="JBHUDJ010000001">
    <property type="protein sequence ID" value="MFD1585910.1"/>
    <property type="molecule type" value="Genomic_DNA"/>
</dbReference>
<comment type="function">
    <text evidence="1">Involved in taxis signal transduction.</text>
</comment>